<dbReference type="Proteomes" id="UP001187734">
    <property type="component" value="Unassembled WGS sequence"/>
</dbReference>
<proteinExistence type="predicted"/>
<evidence type="ECO:0000313" key="2">
    <source>
        <dbReference type="Proteomes" id="UP001187734"/>
    </source>
</evidence>
<evidence type="ECO:0000313" key="1">
    <source>
        <dbReference type="EMBL" id="SPJ93351.1"/>
    </source>
</evidence>
<protein>
    <submittedName>
        <fullName evidence="1">Uncharacterized protein</fullName>
    </submittedName>
</protein>
<dbReference type="AlphaFoldDB" id="A0AAE8MPH9"/>
<accession>A0AAE8MPH9</accession>
<dbReference type="EMBL" id="ONZP01001252">
    <property type="protein sequence ID" value="SPJ93351.1"/>
    <property type="molecule type" value="Genomic_DNA"/>
</dbReference>
<gene>
    <name evidence="1" type="ORF">FTOL_13957</name>
</gene>
<comment type="caution">
    <text evidence="1">The sequence shown here is derived from an EMBL/GenBank/DDBJ whole genome shotgun (WGS) entry which is preliminary data.</text>
</comment>
<reference evidence="1" key="1">
    <citation type="submission" date="2018-03" db="EMBL/GenBank/DDBJ databases">
        <authorList>
            <person name="Guldener U."/>
        </authorList>
    </citation>
    <scope>NUCLEOTIDE SEQUENCE</scope>
</reference>
<keyword evidence="2" id="KW-1185">Reference proteome</keyword>
<sequence>MVISQFTQRWTPGLREFLNIITELDLPSNTSRSALSYYIERLTEQRNMINAIDHNNEDMVLLLLDNRKPTDPYSFALPELLQLLCTDDRNSMILYRVLNWVEPKQALHMITERTCYSWLTPLDVALVSRSTECLRILGEFLVPMVQETAGKEKVSALIAGMIRASAYVQLGRELVENVWKLFWRIISPFTFPTFVIQLAGNLTRPCDLNVSPKQLYFIIQVAHQLGCEMIPGYGDVGILSQR</sequence>
<organism evidence="1 2">
    <name type="scientific">Fusarium torulosum</name>
    <dbReference type="NCBI Taxonomy" id="33205"/>
    <lineage>
        <taxon>Eukaryota</taxon>
        <taxon>Fungi</taxon>
        <taxon>Dikarya</taxon>
        <taxon>Ascomycota</taxon>
        <taxon>Pezizomycotina</taxon>
        <taxon>Sordariomycetes</taxon>
        <taxon>Hypocreomycetidae</taxon>
        <taxon>Hypocreales</taxon>
        <taxon>Nectriaceae</taxon>
        <taxon>Fusarium</taxon>
    </lineage>
</organism>
<name>A0AAE8MPH9_9HYPO</name>